<dbReference type="InterPro" id="IPR027477">
    <property type="entry name" value="Succ_DH/fumarate_Rdtase_cat_sf"/>
</dbReference>
<keyword evidence="3" id="KW-0274">FAD</keyword>
<comment type="caution">
    <text evidence="6">The sequence shown here is derived from an EMBL/GenBank/DDBJ whole genome shotgun (WGS) entry which is preliminary data.</text>
</comment>
<dbReference type="RefSeq" id="WP_151595763.1">
    <property type="nucleotide sequence ID" value="NZ_WBMS02000018.1"/>
</dbReference>
<keyword evidence="2" id="KW-0285">Flavoprotein</keyword>
<protein>
    <submittedName>
        <fullName evidence="6">FAD-dependent oxidoreductase</fullName>
    </submittedName>
</protein>
<dbReference type="InterPro" id="IPR050315">
    <property type="entry name" value="FAD-oxidoreductase_2"/>
</dbReference>
<name>A0A6I4MKI3_9ACTN</name>
<dbReference type="GO" id="GO:0008202">
    <property type="term" value="P:steroid metabolic process"/>
    <property type="evidence" value="ECO:0007669"/>
    <property type="project" value="UniProtKB-ARBA"/>
</dbReference>
<dbReference type="PANTHER" id="PTHR43400:SF10">
    <property type="entry name" value="3-OXOSTEROID 1-DEHYDROGENASE"/>
    <property type="match status" value="1"/>
</dbReference>
<dbReference type="Pfam" id="PF00890">
    <property type="entry name" value="FAD_binding_2"/>
    <property type="match status" value="1"/>
</dbReference>
<sequence>MSATDFDVIVIGSGAAGLSTGLAAAEQGRERVLVVESETVVGGSSRLSGGVVMGSGSSFQRAAGIDDEPGDLFKEYMALNTWDVAAGPVERWAGRSGETIDWLAGHGVKFFDRLIFGGDERKPRSHCIDGGGQALINALASACRRHGVEVALGRRVEELVVEDGAVRGVVSGGEALTAAAVVVATGGFGANPELLAEYYPSAWIPDWTWYIGADGARGDALRFAAAVGAQTTGVDRGLRTLDPGLARLNEAFLPGWTVLLDGEGRRFCDETAPYGILDTLVRARGDRAFVVFDDAALRPPEDEREKYRDAYKQVWPNHAPFKPKNYTADMIDENVKRGKVHAADDIGVLAEKIGLPADRLTGEITRYNGLVAEGVDRDFGKSGKFLVPLATPPYYAVEVRPVTVNHTGYGLRIDEYARVIGQDGRVIPGLYAAGECTGGIAGVTYMGSGNSLASACGFGRIAGEEAGRRAEEAARA</sequence>
<organism evidence="6 7">
    <name type="scientific">Actinomadura physcomitrii</name>
    <dbReference type="NCBI Taxonomy" id="2650748"/>
    <lineage>
        <taxon>Bacteria</taxon>
        <taxon>Bacillati</taxon>
        <taxon>Actinomycetota</taxon>
        <taxon>Actinomycetes</taxon>
        <taxon>Streptosporangiales</taxon>
        <taxon>Thermomonosporaceae</taxon>
        <taxon>Actinomadura</taxon>
    </lineage>
</organism>
<dbReference type="EMBL" id="WBMS02000018">
    <property type="protein sequence ID" value="MWA03219.1"/>
    <property type="molecule type" value="Genomic_DNA"/>
</dbReference>
<dbReference type="AlphaFoldDB" id="A0A6I4MKI3"/>
<dbReference type="PANTHER" id="PTHR43400">
    <property type="entry name" value="FUMARATE REDUCTASE"/>
    <property type="match status" value="1"/>
</dbReference>
<evidence type="ECO:0000259" key="5">
    <source>
        <dbReference type="Pfam" id="PF00890"/>
    </source>
</evidence>
<dbReference type="InterPro" id="IPR003953">
    <property type="entry name" value="FAD-dep_OxRdtase_2_FAD-bd"/>
</dbReference>
<dbReference type="InterPro" id="IPR036188">
    <property type="entry name" value="FAD/NAD-bd_sf"/>
</dbReference>
<dbReference type="Gene3D" id="3.50.50.60">
    <property type="entry name" value="FAD/NAD(P)-binding domain"/>
    <property type="match status" value="1"/>
</dbReference>
<dbReference type="Proteomes" id="UP000462055">
    <property type="component" value="Unassembled WGS sequence"/>
</dbReference>
<evidence type="ECO:0000313" key="7">
    <source>
        <dbReference type="Proteomes" id="UP000462055"/>
    </source>
</evidence>
<reference evidence="6" key="1">
    <citation type="submission" date="2019-12" db="EMBL/GenBank/DDBJ databases">
        <title>Actinomadura physcomitrii sp. nov., a novel actinomycete isolated from moss [Physcomitrium sphaericum (Ludw) Fuernr].</title>
        <authorList>
            <person name="Zhuang X."/>
        </authorList>
    </citation>
    <scope>NUCLEOTIDE SEQUENCE [LARGE SCALE GENOMIC DNA]</scope>
    <source>
        <strain evidence="6">LD22</strain>
    </source>
</reference>
<evidence type="ECO:0000256" key="4">
    <source>
        <dbReference type="ARBA" id="ARBA00023002"/>
    </source>
</evidence>
<keyword evidence="4" id="KW-0560">Oxidoreductase</keyword>
<evidence type="ECO:0000256" key="2">
    <source>
        <dbReference type="ARBA" id="ARBA00022630"/>
    </source>
</evidence>
<dbReference type="Gene3D" id="3.90.700.10">
    <property type="entry name" value="Succinate dehydrogenase/fumarate reductase flavoprotein, catalytic domain"/>
    <property type="match status" value="1"/>
</dbReference>
<dbReference type="PRINTS" id="PR00420">
    <property type="entry name" value="RNGMNOXGNASE"/>
</dbReference>
<feature type="domain" description="FAD-dependent oxidoreductase 2 FAD-binding" evidence="5">
    <location>
        <begin position="7"/>
        <end position="452"/>
    </location>
</feature>
<dbReference type="SUPFAM" id="SSF56425">
    <property type="entry name" value="Succinate dehydrogenase/fumarate reductase flavoprotein, catalytic domain"/>
    <property type="match status" value="1"/>
</dbReference>
<evidence type="ECO:0000313" key="6">
    <source>
        <dbReference type="EMBL" id="MWA03219.1"/>
    </source>
</evidence>
<dbReference type="SUPFAM" id="SSF51905">
    <property type="entry name" value="FAD/NAD(P)-binding domain"/>
    <property type="match status" value="1"/>
</dbReference>
<keyword evidence="7" id="KW-1185">Reference proteome</keyword>
<comment type="cofactor">
    <cofactor evidence="1">
        <name>FAD</name>
        <dbReference type="ChEBI" id="CHEBI:57692"/>
    </cofactor>
</comment>
<proteinExistence type="predicted"/>
<accession>A0A6I4MKI3</accession>
<evidence type="ECO:0000256" key="3">
    <source>
        <dbReference type="ARBA" id="ARBA00022827"/>
    </source>
</evidence>
<evidence type="ECO:0000256" key="1">
    <source>
        <dbReference type="ARBA" id="ARBA00001974"/>
    </source>
</evidence>
<gene>
    <name evidence="6" type="ORF">F8568_023140</name>
</gene>
<dbReference type="GO" id="GO:0033765">
    <property type="term" value="F:steroid dehydrogenase activity, acting on the CH-CH group of donors"/>
    <property type="evidence" value="ECO:0007669"/>
    <property type="project" value="UniProtKB-ARBA"/>
</dbReference>